<evidence type="ECO:0000256" key="4">
    <source>
        <dbReference type="ARBA" id="ARBA00022884"/>
    </source>
</evidence>
<feature type="binding site" evidence="8">
    <location>
        <position position="14"/>
    </location>
    <ligand>
        <name>tRNA</name>
        <dbReference type="ChEBI" id="CHEBI:17843"/>
    </ligand>
</feature>
<organism evidence="11 12">
    <name type="scientific">Oscillochloris trichoides DG-6</name>
    <dbReference type="NCBI Taxonomy" id="765420"/>
    <lineage>
        <taxon>Bacteria</taxon>
        <taxon>Bacillati</taxon>
        <taxon>Chloroflexota</taxon>
        <taxon>Chloroflexia</taxon>
        <taxon>Chloroflexales</taxon>
        <taxon>Chloroflexineae</taxon>
        <taxon>Oscillochloridaceae</taxon>
        <taxon>Oscillochloris</taxon>
    </lineage>
</organism>
<protein>
    <recommendedName>
        <fullName evidence="7 8">Peptidyl-tRNA hydrolase</fullName>
        <shortName evidence="8">Pth</shortName>
        <ecNumber evidence="1 8">3.1.1.29</ecNumber>
    </recommendedName>
</protein>
<keyword evidence="8" id="KW-0963">Cytoplasm</keyword>
<proteinExistence type="inferred from homology"/>
<feature type="active site" description="Proton acceptor" evidence="8">
    <location>
        <position position="19"/>
    </location>
</feature>
<keyword evidence="12" id="KW-1185">Reference proteome</keyword>
<name>E1I9X9_9CHLR</name>
<dbReference type="HAMAP" id="MF_00083">
    <property type="entry name" value="Pept_tRNA_hydro_bact"/>
    <property type="match status" value="1"/>
</dbReference>
<dbReference type="HOGENOM" id="CLU_062456_4_1_0"/>
<dbReference type="PANTHER" id="PTHR17224">
    <property type="entry name" value="PEPTIDYL-TRNA HYDROLASE"/>
    <property type="match status" value="1"/>
</dbReference>
<dbReference type="PROSITE" id="PS01195">
    <property type="entry name" value="PEPT_TRNA_HYDROL_1"/>
    <property type="match status" value="1"/>
</dbReference>
<keyword evidence="4 8" id="KW-0694">RNA-binding</keyword>
<dbReference type="InterPro" id="IPR001328">
    <property type="entry name" value="Pept_tRNA_hydro"/>
</dbReference>
<evidence type="ECO:0000256" key="9">
    <source>
        <dbReference type="RuleBase" id="RU000673"/>
    </source>
</evidence>
<comment type="caution">
    <text evidence="11">The sequence shown here is derived from an EMBL/GenBank/DDBJ whole genome shotgun (WGS) entry which is preliminary data.</text>
</comment>
<comment type="subcellular location">
    <subcellularLocation>
        <location evidence="8">Cytoplasm</location>
    </subcellularLocation>
</comment>
<dbReference type="GO" id="GO:0006515">
    <property type="term" value="P:protein quality control for misfolded or incompletely synthesized proteins"/>
    <property type="evidence" value="ECO:0007669"/>
    <property type="project" value="UniProtKB-UniRule"/>
</dbReference>
<feature type="binding site" evidence="8">
    <location>
        <position position="113"/>
    </location>
    <ligand>
        <name>tRNA</name>
        <dbReference type="ChEBI" id="CHEBI:17843"/>
    </ligand>
</feature>
<comment type="catalytic activity">
    <reaction evidence="6 8 9">
        <text>an N-acyl-L-alpha-aminoacyl-tRNA + H2O = an N-acyl-L-amino acid + a tRNA + H(+)</text>
        <dbReference type="Rhea" id="RHEA:54448"/>
        <dbReference type="Rhea" id="RHEA-COMP:10123"/>
        <dbReference type="Rhea" id="RHEA-COMP:13883"/>
        <dbReference type="ChEBI" id="CHEBI:15377"/>
        <dbReference type="ChEBI" id="CHEBI:15378"/>
        <dbReference type="ChEBI" id="CHEBI:59874"/>
        <dbReference type="ChEBI" id="CHEBI:78442"/>
        <dbReference type="ChEBI" id="CHEBI:138191"/>
        <dbReference type="EC" id="3.1.1.29"/>
    </reaction>
</comment>
<dbReference type="SUPFAM" id="SSF53178">
    <property type="entry name" value="Peptidyl-tRNA hydrolase-like"/>
    <property type="match status" value="1"/>
</dbReference>
<evidence type="ECO:0000256" key="10">
    <source>
        <dbReference type="RuleBase" id="RU004320"/>
    </source>
</evidence>
<dbReference type="Pfam" id="PF01195">
    <property type="entry name" value="Pept_tRNA_hydro"/>
    <property type="match status" value="1"/>
</dbReference>
<dbReference type="STRING" id="765420.OSCT_0130"/>
<feature type="binding site" evidence="8">
    <location>
        <position position="64"/>
    </location>
    <ligand>
        <name>tRNA</name>
        <dbReference type="ChEBI" id="CHEBI:17843"/>
    </ligand>
</feature>
<dbReference type="PROSITE" id="PS01196">
    <property type="entry name" value="PEPT_TRNA_HYDROL_2"/>
    <property type="match status" value="1"/>
</dbReference>
<evidence type="ECO:0000256" key="1">
    <source>
        <dbReference type="ARBA" id="ARBA00013260"/>
    </source>
</evidence>
<evidence type="ECO:0000256" key="7">
    <source>
        <dbReference type="ARBA" id="ARBA00050038"/>
    </source>
</evidence>
<evidence type="ECO:0000256" key="3">
    <source>
        <dbReference type="ARBA" id="ARBA00022801"/>
    </source>
</evidence>
<dbReference type="GO" id="GO:0005737">
    <property type="term" value="C:cytoplasm"/>
    <property type="evidence" value="ECO:0007669"/>
    <property type="project" value="UniProtKB-SubCell"/>
</dbReference>
<dbReference type="FunFam" id="3.40.50.1470:FF:000001">
    <property type="entry name" value="Peptidyl-tRNA hydrolase"/>
    <property type="match status" value="1"/>
</dbReference>
<dbReference type="CDD" id="cd00462">
    <property type="entry name" value="PTH"/>
    <property type="match status" value="1"/>
</dbReference>
<dbReference type="EMBL" id="ADVR01000003">
    <property type="protein sequence ID" value="EFO81981.1"/>
    <property type="molecule type" value="Genomic_DNA"/>
</dbReference>
<feature type="site" description="Discriminates between blocked and unblocked aminoacyl-tRNA" evidence="8">
    <location>
        <position position="9"/>
    </location>
</feature>
<comment type="function">
    <text evidence="8">Catalyzes the release of premature peptidyl moieties from peptidyl-tRNA molecules trapped in stalled 50S ribosomal subunits, and thus maintains levels of free tRNAs and 50S ribosomes.</text>
</comment>
<comment type="similarity">
    <text evidence="5 8 10">Belongs to the PTH family.</text>
</comment>
<dbReference type="EC" id="3.1.1.29" evidence="1 8"/>
<sequence>MWLLIGLGNPGEKYDRTRHNIGFACLDALAKRHGLEFRTKRANSLVAEGSIAGQRVALAKPQTYMNESGRAVSALRSWYKIEPAQDLLVIYDDLDLPFARLRLRERGSSGTHNGMRSIVAQLGSNAFPRLRVGIDQPPGKMDAAAYVLSRFNKEEEAQIPDLCDRVADAAEVVLRDGVIAAMNRYNATG</sequence>
<evidence type="ECO:0000256" key="5">
    <source>
        <dbReference type="ARBA" id="ARBA00038063"/>
    </source>
</evidence>
<keyword evidence="2 8" id="KW-0820">tRNA-binding</keyword>
<evidence type="ECO:0000256" key="6">
    <source>
        <dbReference type="ARBA" id="ARBA00048707"/>
    </source>
</evidence>
<evidence type="ECO:0000256" key="8">
    <source>
        <dbReference type="HAMAP-Rule" id="MF_00083"/>
    </source>
</evidence>
<dbReference type="GO" id="GO:0072344">
    <property type="term" value="P:rescue of stalled ribosome"/>
    <property type="evidence" value="ECO:0007669"/>
    <property type="project" value="UniProtKB-UniRule"/>
</dbReference>
<accession>E1I9X9</accession>
<dbReference type="AlphaFoldDB" id="E1I9X9"/>
<feature type="site" description="Stabilizes the basic form of H active site to accept a proton" evidence="8">
    <location>
        <position position="92"/>
    </location>
</feature>
<evidence type="ECO:0000256" key="2">
    <source>
        <dbReference type="ARBA" id="ARBA00022555"/>
    </source>
</evidence>
<dbReference type="InterPro" id="IPR036416">
    <property type="entry name" value="Pept_tRNA_hydro_sf"/>
</dbReference>
<feature type="binding site" evidence="8">
    <location>
        <position position="66"/>
    </location>
    <ligand>
        <name>tRNA</name>
        <dbReference type="ChEBI" id="CHEBI:17843"/>
    </ligand>
</feature>
<dbReference type="Gene3D" id="3.40.50.1470">
    <property type="entry name" value="Peptidyl-tRNA hydrolase"/>
    <property type="match status" value="1"/>
</dbReference>
<dbReference type="GO" id="GO:0004045">
    <property type="term" value="F:peptidyl-tRNA hydrolase activity"/>
    <property type="evidence" value="ECO:0007669"/>
    <property type="project" value="UniProtKB-UniRule"/>
</dbReference>
<dbReference type="NCBIfam" id="TIGR00447">
    <property type="entry name" value="pth"/>
    <property type="match status" value="1"/>
</dbReference>
<gene>
    <name evidence="8" type="primary">pth</name>
    <name evidence="11" type="ORF">OSCT_0130</name>
</gene>
<evidence type="ECO:0000313" key="12">
    <source>
        <dbReference type="Proteomes" id="UP000054010"/>
    </source>
</evidence>
<dbReference type="eggNOG" id="COG0193">
    <property type="taxonomic scope" value="Bacteria"/>
</dbReference>
<dbReference type="GO" id="GO:0000049">
    <property type="term" value="F:tRNA binding"/>
    <property type="evidence" value="ECO:0007669"/>
    <property type="project" value="UniProtKB-UniRule"/>
</dbReference>
<reference evidence="11 12" key="1">
    <citation type="journal article" date="2011" name="J. Bacteriol.">
        <title>Draft genome sequence of the anoxygenic filamentous phototrophic bacterium Oscillochloris trichoides subsp. DG-6.</title>
        <authorList>
            <person name="Kuznetsov B.B."/>
            <person name="Ivanovsky R.N."/>
            <person name="Keppen O.I."/>
            <person name="Sukhacheva M.V."/>
            <person name="Bumazhkin B.K."/>
            <person name="Patutina E.O."/>
            <person name="Beletsky A.V."/>
            <person name="Mardanov A.V."/>
            <person name="Baslerov R.V."/>
            <person name="Panteleeva A.N."/>
            <person name="Kolganova T.V."/>
            <person name="Ravin N.V."/>
            <person name="Skryabin K.G."/>
        </authorList>
    </citation>
    <scope>NUCLEOTIDE SEQUENCE [LARGE SCALE GENOMIC DNA]</scope>
    <source>
        <strain evidence="11 12">DG-6</strain>
    </source>
</reference>
<dbReference type="OrthoDB" id="9800507at2"/>
<comment type="function">
    <text evidence="8">Hydrolyzes ribosome-free peptidyl-tRNAs (with 1 or more amino acids incorporated), which drop off the ribosome during protein synthesis, or as a result of ribosome stalling.</text>
</comment>
<comment type="subunit">
    <text evidence="8">Monomer.</text>
</comment>
<keyword evidence="3 8" id="KW-0378">Hydrolase</keyword>
<dbReference type="InterPro" id="IPR018171">
    <property type="entry name" value="Pept_tRNA_hydro_CS"/>
</dbReference>
<evidence type="ECO:0000313" key="11">
    <source>
        <dbReference type="EMBL" id="EFO81981.1"/>
    </source>
</evidence>
<dbReference type="Proteomes" id="UP000054010">
    <property type="component" value="Unassembled WGS sequence"/>
</dbReference>
<dbReference type="PANTHER" id="PTHR17224:SF1">
    <property type="entry name" value="PEPTIDYL-TRNA HYDROLASE"/>
    <property type="match status" value="1"/>
</dbReference>